<feature type="compositionally biased region" description="Polar residues" evidence="1">
    <location>
        <begin position="1057"/>
        <end position="1067"/>
    </location>
</feature>
<protein>
    <recommendedName>
        <fullName evidence="6">EB domain-containing protein</fullName>
    </recommendedName>
</protein>
<keyword evidence="2" id="KW-0812">Transmembrane</keyword>
<feature type="compositionally biased region" description="Low complexity" evidence="1">
    <location>
        <begin position="868"/>
        <end position="881"/>
    </location>
</feature>
<proteinExistence type="predicted"/>
<evidence type="ECO:0000313" key="4">
    <source>
        <dbReference type="EnsemblMetazoa" id="SCAU007051-PA"/>
    </source>
</evidence>
<evidence type="ECO:0000313" key="5">
    <source>
        <dbReference type="Proteomes" id="UP000095300"/>
    </source>
</evidence>
<feature type="compositionally biased region" description="Polar residues" evidence="1">
    <location>
        <begin position="396"/>
        <end position="432"/>
    </location>
</feature>
<feature type="signal peptide" evidence="3">
    <location>
        <begin position="1"/>
        <end position="20"/>
    </location>
</feature>
<keyword evidence="3" id="KW-0732">Signal</keyword>
<feature type="compositionally biased region" description="Polar residues" evidence="1">
    <location>
        <begin position="998"/>
        <end position="1016"/>
    </location>
</feature>
<feature type="region of interest" description="Disordered" evidence="1">
    <location>
        <begin position="1118"/>
        <end position="1154"/>
    </location>
</feature>
<feature type="region of interest" description="Disordered" evidence="1">
    <location>
        <begin position="394"/>
        <end position="434"/>
    </location>
</feature>
<feature type="region of interest" description="Disordered" evidence="1">
    <location>
        <begin position="866"/>
        <end position="894"/>
    </location>
</feature>
<feature type="region of interest" description="Disordered" evidence="1">
    <location>
        <begin position="1052"/>
        <end position="1085"/>
    </location>
</feature>
<gene>
    <name evidence="4" type="primary">106085082</name>
</gene>
<dbReference type="EnsemblMetazoa" id="SCAU007051-RA">
    <property type="protein sequence ID" value="SCAU007051-PA"/>
    <property type="gene ID" value="SCAU007051"/>
</dbReference>
<keyword evidence="2" id="KW-0472">Membrane</keyword>
<evidence type="ECO:0000256" key="2">
    <source>
        <dbReference type="SAM" id="Phobius"/>
    </source>
</evidence>
<evidence type="ECO:0000256" key="3">
    <source>
        <dbReference type="SAM" id="SignalP"/>
    </source>
</evidence>
<organism evidence="4 5">
    <name type="scientific">Stomoxys calcitrans</name>
    <name type="common">Stable fly</name>
    <name type="synonym">Conops calcitrans</name>
    <dbReference type="NCBI Taxonomy" id="35570"/>
    <lineage>
        <taxon>Eukaryota</taxon>
        <taxon>Metazoa</taxon>
        <taxon>Ecdysozoa</taxon>
        <taxon>Arthropoda</taxon>
        <taxon>Hexapoda</taxon>
        <taxon>Insecta</taxon>
        <taxon>Pterygota</taxon>
        <taxon>Neoptera</taxon>
        <taxon>Endopterygota</taxon>
        <taxon>Diptera</taxon>
        <taxon>Brachycera</taxon>
        <taxon>Muscomorpha</taxon>
        <taxon>Muscoidea</taxon>
        <taxon>Muscidae</taxon>
        <taxon>Stomoxys</taxon>
    </lineage>
</organism>
<reference evidence="4" key="1">
    <citation type="submission" date="2020-05" db="UniProtKB">
        <authorList>
            <consortium name="EnsemblMetazoa"/>
        </authorList>
    </citation>
    <scope>IDENTIFICATION</scope>
    <source>
        <strain evidence="4">USDA</strain>
    </source>
</reference>
<feature type="region of interest" description="Disordered" evidence="1">
    <location>
        <begin position="728"/>
        <end position="747"/>
    </location>
</feature>
<keyword evidence="2" id="KW-1133">Transmembrane helix</keyword>
<feature type="region of interest" description="Disordered" evidence="1">
    <location>
        <begin position="635"/>
        <end position="654"/>
    </location>
</feature>
<dbReference type="OrthoDB" id="10693309at2759"/>
<feature type="region of interest" description="Disordered" evidence="1">
    <location>
        <begin position="1295"/>
        <end position="1320"/>
    </location>
</feature>
<dbReference type="Proteomes" id="UP000095300">
    <property type="component" value="Unassembled WGS sequence"/>
</dbReference>
<evidence type="ECO:0008006" key="6">
    <source>
        <dbReference type="Google" id="ProtNLM"/>
    </source>
</evidence>
<feature type="transmembrane region" description="Helical" evidence="2">
    <location>
        <begin position="1437"/>
        <end position="1460"/>
    </location>
</feature>
<evidence type="ECO:0000256" key="1">
    <source>
        <dbReference type="SAM" id="MobiDB-lite"/>
    </source>
</evidence>
<feature type="compositionally biased region" description="Low complexity" evidence="1">
    <location>
        <begin position="1187"/>
        <end position="1203"/>
    </location>
</feature>
<feature type="region of interest" description="Disordered" evidence="1">
    <location>
        <begin position="998"/>
        <end position="1017"/>
    </location>
</feature>
<feature type="compositionally biased region" description="Polar residues" evidence="1">
    <location>
        <begin position="116"/>
        <end position="185"/>
    </location>
</feature>
<feature type="region of interest" description="Disordered" evidence="1">
    <location>
        <begin position="108"/>
        <end position="235"/>
    </location>
</feature>
<dbReference type="VEuPathDB" id="VectorBase:SCAU007051"/>
<feature type="compositionally biased region" description="Polar residues" evidence="1">
    <location>
        <begin position="1295"/>
        <end position="1317"/>
    </location>
</feature>
<dbReference type="KEGG" id="scac:106085082"/>
<feature type="chain" id="PRO_5009326430" description="EB domain-containing protein" evidence="3">
    <location>
        <begin position="21"/>
        <end position="1464"/>
    </location>
</feature>
<name>A0A1I8PDK4_STOCA</name>
<sequence>MPKLFLSVIMLFLIVTKVECKCGPNELLNHNGICLSPVGLPDCNPSECGEFMKCNQLNECVCLEGFEEYMDYKDYRIKCWKSIPKVSPSSTEKIYTLESVWQQVLPKNQAHKGEDVNTSTAKNSEKQTTLALTKSQDESLNASTSSSPEGHSTTEVSLTNATTENKEASTLGTDSTKPSQTNTTAEDTEPSAFGSQNSIPKKSSNVTTPVSNDVETSTNTSVAAQNATHSPLSNNMSENILYSNYSIKQSHKTLQTTSTDTSTTINVECNNPTPTSTEDSLAEPLSSNITTEINKIKELPEEVINESEPTVKSLLRHNQTEFEVSANRISKQALEEIQQTITTEHKKSLVQGVESPIAEVDKSSEESKIKSTTFEDLLESSTVLISTNILPERDNSQTTLNNQQSSFTNSYTTSKGLETTTSQSPANLSTPINGPVTDYSEQLNNTLDHMSNQLMASTITSDLESHTTLNNKQLSSTNSYTTSKGLETITSQSPTNLSTPINGSLTDYSEQLNNTSDHMSNQLMASTDTLESSATISISSTVAPFEISSISTVSSSDPTQSFNAIDMNETFLNEENQSKQQQISNNLSPIITTTEVYESTTLSSNHGDNMESSPIYSLIKANTSSTDSIMEVAKSSTDSVMGDKKPSTDSTTEVNSALGYKTKQSTEEINELDLEIITYKPFPINKITAFNGSSNAYIDYANNNILHELEMKEILKNPSEMTTDHLESTSVTTEDGEPFTLTPKTKPAKFILNNPTNYSGFGESFNDTSTNNFNRDVIGSDLTPIVVTLNPDEEQLSQENDSISSTNLYTTNIYADIKETSTLGTKQPSMPNVQSTISTEHLNISTDEQLTFSTKSVSNIMPNINEFSTQSTDQSKSTTTSENPDESTESSTESHAFVSVMTGNTYHIGSSTSEQELTDSTIDLNTKVITSESPSDISTKSNDSADIDINNIYKSGTYTNTFESTEPTDNQFPRNQTSDGLSSISTIIEIFESSVNNEQSTSSITSELNGTTTLNDSSEQMESSSEEMNITNTTLISRHLLKLNNTKLKTFEEPKQLSESTELSATTENEKYADQSTENYLNYNNTNPSSTFTTSDYSWQSRTTTTVPYVIYKSMLSSGKSPSSIPSEFNGTITLNDSSEQTESSTEEIKTSSTLISQKFTSDNSWQLTELYTAPYVIGSNTRFNVSTNTTTSTSSTNNPSSNDADTASTAEYTDEPSTNHGTVYNGSSSYDIEHSTERNFLSSTNSLANIFPTHNNTSIYTESSIDFSLLNNNKQLRESLNDMKSSTTIHLMNTSESSTNTSPIESNTSYANGSRNHNTEETSKMKYNTATSTTVSYNLSSTIDLSLPNVTTTMLPKNIYPNKVDTSLERNNSVDQCLKGENICSTLCCRGKSICDQVKGCRCLQGFKAALLGNTTAVYCVPNEDVKKLPYRYPPFYIITGFVCIGFALGYLYTMLLCYTQKF</sequence>
<feature type="compositionally biased region" description="Polar residues" evidence="1">
    <location>
        <begin position="193"/>
        <end position="235"/>
    </location>
</feature>
<feature type="region of interest" description="Disordered" evidence="1">
    <location>
        <begin position="1187"/>
        <end position="1231"/>
    </location>
</feature>
<keyword evidence="5" id="KW-1185">Reference proteome</keyword>
<accession>A0A1I8PDK4</accession>
<feature type="compositionally biased region" description="Polar residues" evidence="1">
    <location>
        <begin position="1204"/>
        <end position="1231"/>
    </location>
</feature>
<feature type="compositionally biased region" description="Low complexity" evidence="1">
    <location>
        <begin position="1118"/>
        <end position="1127"/>
    </location>
</feature>